<protein>
    <submittedName>
        <fullName evidence="1">Uncharacterized protein</fullName>
    </submittedName>
</protein>
<evidence type="ECO:0000313" key="1">
    <source>
        <dbReference type="EMBL" id="KAI0508188.1"/>
    </source>
</evidence>
<gene>
    <name evidence="1" type="ORF">KFK09_014323</name>
</gene>
<organism evidence="1 2">
    <name type="scientific">Dendrobium nobile</name>
    <name type="common">Orchid</name>
    <dbReference type="NCBI Taxonomy" id="94219"/>
    <lineage>
        <taxon>Eukaryota</taxon>
        <taxon>Viridiplantae</taxon>
        <taxon>Streptophyta</taxon>
        <taxon>Embryophyta</taxon>
        <taxon>Tracheophyta</taxon>
        <taxon>Spermatophyta</taxon>
        <taxon>Magnoliopsida</taxon>
        <taxon>Liliopsida</taxon>
        <taxon>Asparagales</taxon>
        <taxon>Orchidaceae</taxon>
        <taxon>Epidendroideae</taxon>
        <taxon>Malaxideae</taxon>
        <taxon>Dendrobiinae</taxon>
        <taxon>Dendrobium</taxon>
    </lineage>
</organism>
<dbReference type="Proteomes" id="UP000829196">
    <property type="component" value="Unassembled WGS sequence"/>
</dbReference>
<comment type="caution">
    <text evidence="1">The sequence shown here is derived from an EMBL/GenBank/DDBJ whole genome shotgun (WGS) entry which is preliminary data.</text>
</comment>
<name>A0A8T3BBL1_DENNO</name>
<dbReference type="AlphaFoldDB" id="A0A8T3BBL1"/>
<reference evidence="1" key="1">
    <citation type="journal article" date="2022" name="Front. Genet.">
        <title>Chromosome-Scale Assembly of the Dendrobium nobile Genome Provides Insights Into the Molecular Mechanism of the Biosynthesis of the Medicinal Active Ingredient of Dendrobium.</title>
        <authorList>
            <person name="Xu Q."/>
            <person name="Niu S.-C."/>
            <person name="Li K.-L."/>
            <person name="Zheng P.-J."/>
            <person name="Zhang X.-J."/>
            <person name="Jia Y."/>
            <person name="Liu Y."/>
            <person name="Niu Y.-X."/>
            <person name="Yu L.-H."/>
            <person name="Chen D.-F."/>
            <person name="Zhang G.-Q."/>
        </authorList>
    </citation>
    <scope>NUCLEOTIDE SEQUENCE</scope>
    <source>
        <tissue evidence="1">Leaf</tissue>
    </source>
</reference>
<keyword evidence="2" id="KW-1185">Reference proteome</keyword>
<evidence type="ECO:0000313" key="2">
    <source>
        <dbReference type="Proteomes" id="UP000829196"/>
    </source>
</evidence>
<proteinExistence type="predicted"/>
<sequence>MSYSICVKWLEIRPLDEALFLVLSPDAASHFFCALLSFPPPPSCLSERKSRPELAAKVRASSFVVGSEVAWELVAKHYYFIWSTELASICFVFKYLEPTLLGVYLEL</sequence>
<accession>A0A8T3BBL1</accession>
<dbReference type="EMBL" id="JAGYWB010000010">
    <property type="protein sequence ID" value="KAI0508188.1"/>
    <property type="molecule type" value="Genomic_DNA"/>
</dbReference>